<dbReference type="PANTHER" id="PTHR43280">
    <property type="entry name" value="ARAC-FAMILY TRANSCRIPTIONAL REGULATOR"/>
    <property type="match status" value="1"/>
</dbReference>
<dbReference type="EMBL" id="FOJM01000023">
    <property type="protein sequence ID" value="SFA59632.1"/>
    <property type="molecule type" value="Genomic_DNA"/>
</dbReference>
<gene>
    <name evidence="5" type="ORF">SAMN04488511_1237</name>
</gene>
<dbReference type="InterPro" id="IPR013655">
    <property type="entry name" value="PAS_fold_3"/>
</dbReference>
<dbReference type="GO" id="GO:0043565">
    <property type="term" value="F:sequence-specific DNA binding"/>
    <property type="evidence" value="ECO:0007669"/>
    <property type="project" value="InterPro"/>
</dbReference>
<dbReference type="Gene3D" id="3.30.450.20">
    <property type="entry name" value="PAS domain"/>
    <property type="match status" value="1"/>
</dbReference>
<evidence type="ECO:0000259" key="4">
    <source>
        <dbReference type="PROSITE" id="PS50113"/>
    </source>
</evidence>
<proteinExistence type="predicted"/>
<dbReference type="InterPro" id="IPR035965">
    <property type="entry name" value="PAS-like_dom_sf"/>
</dbReference>
<dbReference type="Gene3D" id="1.10.10.60">
    <property type="entry name" value="Homeodomain-like"/>
    <property type="match status" value="1"/>
</dbReference>
<feature type="domain" description="HTH araC/xylS-type" evidence="2">
    <location>
        <begin position="190"/>
        <end position="288"/>
    </location>
</feature>
<organism evidence="5 6">
    <name type="scientific">Pedobacter suwonensis</name>
    <dbReference type="NCBI Taxonomy" id="332999"/>
    <lineage>
        <taxon>Bacteria</taxon>
        <taxon>Pseudomonadati</taxon>
        <taxon>Bacteroidota</taxon>
        <taxon>Sphingobacteriia</taxon>
        <taxon>Sphingobacteriales</taxon>
        <taxon>Sphingobacteriaceae</taxon>
        <taxon>Pedobacter</taxon>
    </lineage>
</organism>
<dbReference type="PANTHER" id="PTHR43280:SF2">
    <property type="entry name" value="HTH-TYPE TRANSCRIPTIONAL REGULATOR EXSA"/>
    <property type="match status" value="1"/>
</dbReference>
<feature type="domain" description="PAS" evidence="3">
    <location>
        <begin position="18"/>
        <end position="88"/>
    </location>
</feature>
<dbReference type="Proteomes" id="UP000198836">
    <property type="component" value="Unassembled WGS sequence"/>
</dbReference>
<dbReference type="PROSITE" id="PS50112">
    <property type="entry name" value="PAS"/>
    <property type="match status" value="1"/>
</dbReference>
<dbReference type="PROSITE" id="PS01124">
    <property type="entry name" value="HTH_ARAC_FAMILY_2"/>
    <property type="match status" value="1"/>
</dbReference>
<dbReference type="GO" id="GO:0003700">
    <property type="term" value="F:DNA-binding transcription factor activity"/>
    <property type="evidence" value="ECO:0007669"/>
    <property type="project" value="InterPro"/>
</dbReference>
<evidence type="ECO:0000313" key="5">
    <source>
        <dbReference type="EMBL" id="SFA59632.1"/>
    </source>
</evidence>
<dbReference type="InterPro" id="IPR000014">
    <property type="entry name" value="PAS"/>
</dbReference>
<dbReference type="SMART" id="SM00342">
    <property type="entry name" value="HTH_ARAC"/>
    <property type="match status" value="1"/>
</dbReference>
<dbReference type="STRING" id="332999.SAMN04488511_1237"/>
<dbReference type="InterPro" id="IPR000700">
    <property type="entry name" value="PAS-assoc_C"/>
</dbReference>
<dbReference type="PROSITE" id="PS50113">
    <property type="entry name" value="PAC"/>
    <property type="match status" value="1"/>
</dbReference>
<feature type="domain" description="PAC" evidence="4">
    <location>
        <begin position="91"/>
        <end position="139"/>
    </location>
</feature>
<dbReference type="SMART" id="SM00091">
    <property type="entry name" value="PAS"/>
    <property type="match status" value="1"/>
</dbReference>
<reference evidence="6" key="1">
    <citation type="submission" date="2016-10" db="EMBL/GenBank/DDBJ databases">
        <authorList>
            <person name="Varghese N."/>
            <person name="Submissions S."/>
        </authorList>
    </citation>
    <scope>NUCLEOTIDE SEQUENCE [LARGE SCALE GENOMIC DNA]</scope>
    <source>
        <strain evidence="6">DSM 18130</strain>
    </source>
</reference>
<evidence type="ECO:0000259" key="2">
    <source>
        <dbReference type="PROSITE" id="PS01124"/>
    </source>
</evidence>
<dbReference type="Pfam" id="PF08447">
    <property type="entry name" value="PAS_3"/>
    <property type="match status" value="1"/>
</dbReference>
<keyword evidence="1" id="KW-0238">DNA-binding</keyword>
<dbReference type="Pfam" id="PF12833">
    <property type="entry name" value="HTH_18"/>
    <property type="match status" value="1"/>
</dbReference>
<evidence type="ECO:0000313" key="6">
    <source>
        <dbReference type="Proteomes" id="UP000198836"/>
    </source>
</evidence>
<sequence>MPVYHAETCKMKDKYVNNQADLEYYFEQYPNLLCIVGGDGLLKKINPAVQNLLGYSDEELFNSPIDDFIHPDDREVASHVRTAQVNSEHFAEYDNRLLTKDGKTVWLSWSSVFIERDQVFFSIAKDITSKKKEEEQSHIVSILNRLGEEQKARFSQEIAFINPEIHPEVPDFRWLGLNETLAVADQKWMEKFETLVRKHAGTANLNLRFLSAEMAMSERQVYRYIDRIVSMTPKKLITMVQMHMVWEMISKGKEHSPAALGRMAGFSSTSRFKKMFYNIYGIDVTALL</sequence>
<dbReference type="SUPFAM" id="SSF55785">
    <property type="entry name" value="PYP-like sensor domain (PAS domain)"/>
    <property type="match status" value="1"/>
</dbReference>
<dbReference type="NCBIfam" id="TIGR00229">
    <property type="entry name" value="sensory_box"/>
    <property type="match status" value="1"/>
</dbReference>
<name>A0A1I0U6A9_9SPHI</name>
<keyword evidence="6" id="KW-1185">Reference proteome</keyword>
<protein>
    <submittedName>
        <fullName evidence="5">PAS domain S-box-containing protein</fullName>
    </submittedName>
</protein>
<dbReference type="InterPro" id="IPR018060">
    <property type="entry name" value="HTH_AraC"/>
</dbReference>
<accession>A0A1I0U6A9</accession>
<dbReference type="CDD" id="cd00130">
    <property type="entry name" value="PAS"/>
    <property type="match status" value="1"/>
</dbReference>
<evidence type="ECO:0000256" key="1">
    <source>
        <dbReference type="ARBA" id="ARBA00023125"/>
    </source>
</evidence>
<evidence type="ECO:0000259" key="3">
    <source>
        <dbReference type="PROSITE" id="PS50112"/>
    </source>
</evidence>
<dbReference type="AlphaFoldDB" id="A0A1I0U6A9"/>